<dbReference type="InterPro" id="IPR027365">
    <property type="entry name" value="GNAT_acetyltra_YdfB-like"/>
</dbReference>
<keyword evidence="2" id="KW-0012">Acyltransferase</keyword>
<dbReference type="InterPro" id="IPR016181">
    <property type="entry name" value="Acyl_CoA_acyltransferase"/>
</dbReference>
<dbReference type="RefSeq" id="WP_349659583.1">
    <property type="nucleotide sequence ID" value="NZ_JBEGDG010000006.1"/>
</dbReference>
<dbReference type="Proteomes" id="UP001478862">
    <property type="component" value="Unassembled WGS sequence"/>
</dbReference>
<evidence type="ECO:0000313" key="3">
    <source>
        <dbReference type="Proteomes" id="UP001478862"/>
    </source>
</evidence>
<keyword evidence="3" id="KW-1185">Reference proteome</keyword>
<name>A0ABV1MR18_9BACI</name>
<dbReference type="PANTHER" id="PTHR31143:SF2">
    <property type="entry name" value="FR47-LIKE DOMAIN-CONTAINING PROTEIN-RELATED"/>
    <property type="match status" value="1"/>
</dbReference>
<evidence type="ECO:0000259" key="1">
    <source>
        <dbReference type="PROSITE" id="PS51186"/>
    </source>
</evidence>
<dbReference type="EC" id="2.3.1.-" evidence="2"/>
<dbReference type="SUPFAM" id="SSF55729">
    <property type="entry name" value="Acyl-CoA N-acyltransferases (Nat)"/>
    <property type="match status" value="1"/>
</dbReference>
<evidence type="ECO:0000313" key="2">
    <source>
        <dbReference type="EMBL" id="MEQ6354938.1"/>
    </source>
</evidence>
<reference evidence="2 3" key="1">
    <citation type="submission" date="2024-06" db="EMBL/GenBank/DDBJ databases">
        <title>Lysinibacillus zambalefons sp. nov., a Novel Firmicute Isolated from the Poon Bato Zambales Hyperalkaline Spring.</title>
        <authorList>
            <person name="Aja J.A."/>
            <person name="Lazaro J.E.H."/>
            <person name="Llorin L.D."/>
            <person name="Lim K.R."/>
            <person name="Teodosio J."/>
            <person name="Dalisay D.S."/>
        </authorList>
    </citation>
    <scope>NUCLEOTIDE SEQUENCE [LARGE SCALE GENOMIC DNA]</scope>
    <source>
        <strain evidence="2 3">M3</strain>
    </source>
</reference>
<dbReference type="PANTHER" id="PTHR31143">
    <property type="match status" value="1"/>
</dbReference>
<comment type="caution">
    <text evidence="2">The sequence shown here is derived from an EMBL/GenBank/DDBJ whole genome shotgun (WGS) entry which is preliminary data.</text>
</comment>
<gene>
    <name evidence="2" type="ORF">ABNX05_09960</name>
</gene>
<dbReference type="InterPro" id="IPR000182">
    <property type="entry name" value="GNAT_dom"/>
</dbReference>
<protein>
    <submittedName>
        <fullName evidence="2">GNAT family N-acetyltransferase</fullName>
        <ecNumber evidence="2">2.3.1.-</ecNumber>
    </submittedName>
</protein>
<dbReference type="Gene3D" id="3.40.630.30">
    <property type="match status" value="1"/>
</dbReference>
<dbReference type="PROSITE" id="PS51186">
    <property type="entry name" value="GNAT"/>
    <property type="match status" value="1"/>
</dbReference>
<keyword evidence="2" id="KW-0808">Transferase</keyword>
<accession>A0ABV1MR18</accession>
<dbReference type="GO" id="GO:0016746">
    <property type="term" value="F:acyltransferase activity"/>
    <property type="evidence" value="ECO:0007669"/>
    <property type="project" value="UniProtKB-KW"/>
</dbReference>
<proteinExistence type="predicted"/>
<dbReference type="Pfam" id="PF12746">
    <property type="entry name" value="GNAT_acetyltran"/>
    <property type="match status" value="1"/>
</dbReference>
<sequence>MIKVTVENYSIIKETIERAPTFVYSILDQIIEGAVYADNESIHSLLFQTKSGIYYVYGDPSSKKVISKLAALLQESIEESKRFTLFSYSDEWSAKIEQRLNDNVYKLERYNFSFDINAFNNREKRDSLDYECIKIKQPQIDRCLEFDNQYYEEYWDSTDNFLEKGVGFCLQHENKIISEAVSIFKSHQFAEIDIITDTNYRGKGLASFIAEKFLDDCLLNDLQPCWDCDIDNYGSYHLGVKLGFTNPVKYTVFYKSTINQLTM</sequence>
<organism evidence="2 3">
    <name type="scientific">Lysinibacillus zambalensis</name>
    <dbReference type="NCBI Taxonomy" id="3160866"/>
    <lineage>
        <taxon>Bacteria</taxon>
        <taxon>Bacillati</taxon>
        <taxon>Bacillota</taxon>
        <taxon>Bacilli</taxon>
        <taxon>Bacillales</taxon>
        <taxon>Bacillaceae</taxon>
        <taxon>Lysinibacillus</taxon>
    </lineage>
</organism>
<dbReference type="EMBL" id="JBEGDG010000006">
    <property type="protein sequence ID" value="MEQ6354938.1"/>
    <property type="molecule type" value="Genomic_DNA"/>
</dbReference>
<feature type="domain" description="N-acetyltransferase" evidence="1">
    <location>
        <begin position="130"/>
        <end position="263"/>
    </location>
</feature>